<dbReference type="PANTHER" id="PTHR12149">
    <property type="entry name" value="FRUCTOSAMINE 3 KINASE-RELATED PROTEIN"/>
    <property type="match status" value="1"/>
</dbReference>
<evidence type="ECO:0000256" key="2">
    <source>
        <dbReference type="PIRNR" id="PIRNR006221"/>
    </source>
</evidence>
<evidence type="ECO:0000313" key="3">
    <source>
        <dbReference type="EMBL" id="AQS87632.1"/>
    </source>
</evidence>
<dbReference type="InterPro" id="IPR011009">
    <property type="entry name" value="Kinase-like_dom_sf"/>
</dbReference>
<organism evidence="3 4">
    <name type="scientific">Neoasaia chiangmaiensis</name>
    <dbReference type="NCBI Taxonomy" id="320497"/>
    <lineage>
        <taxon>Bacteria</taxon>
        <taxon>Pseudomonadati</taxon>
        <taxon>Pseudomonadota</taxon>
        <taxon>Alphaproteobacteria</taxon>
        <taxon>Acetobacterales</taxon>
        <taxon>Acetobacteraceae</taxon>
        <taxon>Neoasaia</taxon>
    </lineage>
</organism>
<dbReference type="PIRSF" id="PIRSF006221">
    <property type="entry name" value="Ketosamine-3-kinase"/>
    <property type="match status" value="1"/>
</dbReference>
<dbReference type="PANTHER" id="PTHR12149:SF8">
    <property type="entry name" value="PROTEIN-RIBULOSAMINE 3-KINASE"/>
    <property type="match status" value="1"/>
</dbReference>
<name>A0A1U9KPA1_9PROT</name>
<dbReference type="STRING" id="320497.A0U93_06435"/>
<dbReference type="AlphaFoldDB" id="A0A1U9KPA1"/>
<evidence type="ECO:0000313" key="4">
    <source>
        <dbReference type="Proteomes" id="UP000188604"/>
    </source>
</evidence>
<proteinExistence type="inferred from homology"/>
<keyword evidence="4" id="KW-1185">Reference proteome</keyword>
<dbReference type="Pfam" id="PF03881">
    <property type="entry name" value="Fructosamin_kin"/>
    <property type="match status" value="1"/>
</dbReference>
<keyword evidence="2 3" id="KW-0808">Transferase</keyword>
<dbReference type="SUPFAM" id="SSF56112">
    <property type="entry name" value="Protein kinase-like (PK-like)"/>
    <property type="match status" value="1"/>
</dbReference>
<dbReference type="EMBL" id="CP014691">
    <property type="protein sequence ID" value="AQS87632.1"/>
    <property type="molecule type" value="Genomic_DNA"/>
</dbReference>
<protein>
    <submittedName>
        <fullName evidence="3">Aminoglycoside phosphotransferase</fullName>
    </submittedName>
</protein>
<accession>A0A1U9KPA1</accession>
<dbReference type="Gene3D" id="3.90.1200.10">
    <property type="match status" value="1"/>
</dbReference>
<evidence type="ECO:0000256" key="1">
    <source>
        <dbReference type="ARBA" id="ARBA00009460"/>
    </source>
</evidence>
<dbReference type="RefSeq" id="WP_245825129.1">
    <property type="nucleotide sequence ID" value="NZ_BJXS01000002.1"/>
</dbReference>
<gene>
    <name evidence="3" type="ORF">A0U93_06435</name>
</gene>
<comment type="similarity">
    <text evidence="1 2">Belongs to the fructosamine kinase family.</text>
</comment>
<dbReference type="GO" id="GO:0016301">
    <property type="term" value="F:kinase activity"/>
    <property type="evidence" value="ECO:0007669"/>
    <property type="project" value="UniProtKB-UniRule"/>
</dbReference>
<dbReference type="Proteomes" id="UP000188604">
    <property type="component" value="Chromosome"/>
</dbReference>
<keyword evidence="2" id="KW-0418">Kinase</keyword>
<dbReference type="InterPro" id="IPR016477">
    <property type="entry name" value="Fructo-/Ketosamine-3-kinase"/>
</dbReference>
<reference evidence="3 4" key="1">
    <citation type="submission" date="2016-03" db="EMBL/GenBank/DDBJ databases">
        <title>Acetic acid bacteria sequencing.</title>
        <authorList>
            <person name="Brandt J."/>
            <person name="Jakob F."/>
            <person name="Vogel R.F."/>
        </authorList>
    </citation>
    <scope>NUCLEOTIDE SEQUENCE [LARGE SCALE GENOMIC DNA]</scope>
    <source>
        <strain evidence="3 4">NBRC 101099</strain>
    </source>
</reference>
<dbReference type="KEGG" id="nch:A0U93_06435"/>
<sequence>MTGDTLNLPRHAAGLLDGVLTETSPVSGGDLAEVWAIGLQDGRRAIVKTGPLPAIEADMLRALRQAGAPAPNVLAVDDRTLVLERLPGGGTLPAAWSDLGSVLRRLHDAPVAAAAGYGWATDFAFGTLPIVNGWHADWARFWRDHRLLTHVPHIPTTLAHRLEALARHLPDRLPAHPRPVLLHGDLWSGNVLVSQKRISGLIDPACCIGAAEADFAMLTLFARPDAAFWSAYGAFDAGWRERIAIYRLWPALVHLRLFGGSYHGMVSSLLDAIPL</sequence>
<dbReference type="Gene3D" id="3.30.200.20">
    <property type="entry name" value="Phosphorylase Kinase, domain 1"/>
    <property type="match status" value="1"/>
</dbReference>